<dbReference type="WBParaSite" id="MhA1_Contig280.frz3.gene44">
    <property type="protein sequence ID" value="MhA1_Contig280.frz3.gene44"/>
    <property type="gene ID" value="MhA1_Contig280.frz3.gene44"/>
</dbReference>
<accession>A0A1I8BK57</accession>
<dbReference type="Proteomes" id="UP000095281">
    <property type="component" value="Unplaced"/>
</dbReference>
<protein>
    <submittedName>
        <fullName evidence="2">TipAS domain-containing protein</fullName>
    </submittedName>
</protein>
<name>A0A1I8BK57_MELHA</name>
<dbReference type="AlphaFoldDB" id="A0A1I8BK57"/>
<keyword evidence="1" id="KW-1185">Reference proteome</keyword>
<proteinExistence type="predicted"/>
<evidence type="ECO:0000313" key="1">
    <source>
        <dbReference type="Proteomes" id="UP000095281"/>
    </source>
</evidence>
<organism evidence="1 2">
    <name type="scientific">Meloidogyne hapla</name>
    <name type="common">Root-knot nematode worm</name>
    <dbReference type="NCBI Taxonomy" id="6305"/>
    <lineage>
        <taxon>Eukaryota</taxon>
        <taxon>Metazoa</taxon>
        <taxon>Ecdysozoa</taxon>
        <taxon>Nematoda</taxon>
        <taxon>Chromadorea</taxon>
        <taxon>Rhabditida</taxon>
        <taxon>Tylenchina</taxon>
        <taxon>Tylenchomorpha</taxon>
        <taxon>Tylenchoidea</taxon>
        <taxon>Meloidogynidae</taxon>
        <taxon>Meloidogyninae</taxon>
        <taxon>Meloidogyne</taxon>
    </lineage>
</organism>
<sequence>MRIINSIELEDCHDNERAIQNILVEKGRQELEKAGLPEDEQNVSAIYPKIRAVIEYYDNILGSYQQELLNRINRMSRDQKLLFINKRMFDYGQFYDEAGFREFIESYGLNSAQMIRQDNNLNTIPNTLRNIE</sequence>
<evidence type="ECO:0000313" key="2">
    <source>
        <dbReference type="WBParaSite" id="MhA1_Contig280.frz3.gene44"/>
    </source>
</evidence>
<reference evidence="2" key="1">
    <citation type="submission" date="2016-11" db="UniProtKB">
        <authorList>
            <consortium name="WormBaseParasite"/>
        </authorList>
    </citation>
    <scope>IDENTIFICATION</scope>
</reference>